<organism evidence="1 2">
    <name type="scientific">Colletotrichum scovillei</name>
    <dbReference type="NCBI Taxonomy" id="1209932"/>
    <lineage>
        <taxon>Eukaryota</taxon>
        <taxon>Fungi</taxon>
        <taxon>Dikarya</taxon>
        <taxon>Ascomycota</taxon>
        <taxon>Pezizomycotina</taxon>
        <taxon>Sordariomycetes</taxon>
        <taxon>Hypocreomycetidae</taxon>
        <taxon>Glomerellales</taxon>
        <taxon>Glomerellaceae</taxon>
        <taxon>Colletotrichum</taxon>
        <taxon>Colletotrichum acutatum species complex</taxon>
    </lineage>
</organism>
<proteinExistence type="predicted"/>
<accession>A0A9P7UIP4</accession>
<gene>
    <name evidence="1" type="ORF">JMJ77_005382</name>
</gene>
<dbReference type="EMBL" id="JAESDN010000001">
    <property type="protein sequence ID" value="KAG7058002.1"/>
    <property type="molecule type" value="Genomic_DNA"/>
</dbReference>
<reference evidence="1" key="1">
    <citation type="submission" date="2021-05" db="EMBL/GenBank/DDBJ databases">
        <title>Comparative genomics of three Colletotrichum scovillei strains and genetic complementation revealed genes involved fungal growth and virulence on chili pepper.</title>
        <authorList>
            <person name="Hsieh D.-K."/>
            <person name="Chuang S.-C."/>
            <person name="Chen C.-Y."/>
            <person name="Chao Y.-T."/>
            <person name="Lu M.-Y.J."/>
            <person name="Lee M.-H."/>
            <person name="Shih M.-C."/>
        </authorList>
    </citation>
    <scope>NUCLEOTIDE SEQUENCE</scope>
    <source>
        <strain evidence="1">Coll-153</strain>
    </source>
</reference>
<protein>
    <submittedName>
        <fullName evidence="1">Uncharacterized protein</fullName>
    </submittedName>
</protein>
<dbReference type="Proteomes" id="UP000699042">
    <property type="component" value="Unassembled WGS sequence"/>
</dbReference>
<evidence type="ECO:0000313" key="1">
    <source>
        <dbReference type="EMBL" id="KAG7058002.1"/>
    </source>
</evidence>
<name>A0A9P7UIP4_9PEZI</name>
<keyword evidence="2" id="KW-1185">Reference proteome</keyword>
<sequence>MALQSQSVWHGAVRGGGNSLSHSLLHSSLRRHPPSPESWPAHSALWHWYRNLVRSTLHSSTHRRRSLPSTVIPSIHPSIHPFNHPPFLQRVQSLVCECPLVPVHTLRCAREARAARPARRGNQPLIHFRIHIHTHRCFAHTHTSAIDKSVPCFTPLPVLLLPSPRIRLVCFDSEMHDAPR</sequence>
<dbReference type="AlphaFoldDB" id="A0A9P7UIP4"/>
<evidence type="ECO:0000313" key="2">
    <source>
        <dbReference type="Proteomes" id="UP000699042"/>
    </source>
</evidence>
<comment type="caution">
    <text evidence="1">The sequence shown here is derived from an EMBL/GenBank/DDBJ whole genome shotgun (WGS) entry which is preliminary data.</text>
</comment>